<organism evidence="1 2">
    <name type="scientific">Colocasia esculenta</name>
    <name type="common">Wild taro</name>
    <name type="synonym">Arum esculentum</name>
    <dbReference type="NCBI Taxonomy" id="4460"/>
    <lineage>
        <taxon>Eukaryota</taxon>
        <taxon>Viridiplantae</taxon>
        <taxon>Streptophyta</taxon>
        <taxon>Embryophyta</taxon>
        <taxon>Tracheophyta</taxon>
        <taxon>Spermatophyta</taxon>
        <taxon>Magnoliopsida</taxon>
        <taxon>Liliopsida</taxon>
        <taxon>Araceae</taxon>
        <taxon>Aroideae</taxon>
        <taxon>Colocasieae</taxon>
        <taxon>Colocasia</taxon>
    </lineage>
</organism>
<dbReference type="AlphaFoldDB" id="A0A843XM95"/>
<accession>A0A843XM95</accession>
<dbReference type="Proteomes" id="UP000652761">
    <property type="component" value="Unassembled WGS sequence"/>
</dbReference>
<protein>
    <submittedName>
        <fullName evidence="1">Uncharacterized protein</fullName>
    </submittedName>
</protein>
<evidence type="ECO:0000313" key="2">
    <source>
        <dbReference type="Proteomes" id="UP000652761"/>
    </source>
</evidence>
<dbReference type="EMBL" id="NMUH01009539">
    <property type="protein sequence ID" value="MQM20155.1"/>
    <property type="molecule type" value="Genomic_DNA"/>
</dbReference>
<keyword evidence="2" id="KW-1185">Reference proteome</keyword>
<sequence>MPTFGDFSLQWLEREELGEECKSSSFSTISPPLDLSSWSNNLLARGETEEETYTQEDGNDQE</sequence>
<comment type="caution">
    <text evidence="1">The sequence shown here is derived from an EMBL/GenBank/DDBJ whole genome shotgun (WGS) entry which is preliminary data.</text>
</comment>
<gene>
    <name evidence="1" type="ORF">Taro_053170</name>
</gene>
<proteinExistence type="predicted"/>
<name>A0A843XM95_COLES</name>
<evidence type="ECO:0000313" key="1">
    <source>
        <dbReference type="EMBL" id="MQM20155.1"/>
    </source>
</evidence>
<reference evidence="1" key="1">
    <citation type="submission" date="2017-07" db="EMBL/GenBank/DDBJ databases">
        <title>Taro Niue Genome Assembly and Annotation.</title>
        <authorList>
            <person name="Atibalentja N."/>
            <person name="Keating K."/>
            <person name="Fields C.J."/>
        </authorList>
    </citation>
    <scope>NUCLEOTIDE SEQUENCE</scope>
    <source>
        <strain evidence="1">Niue_2</strain>
        <tissue evidence="1">Leaf</tissue>
    </source>
</reference>